<evidence type="ECO:0000256" key="5">
    <source>
        <dbReference type="ARBA" id="ARBA00022691"/>
    </source>
</evidence>
<accession>F8AJN7</accession>
<sequence>MMWDLETERVINEIKQNNAKRILFQAPEGLKLSVEKEIDRIKKYLKADNNYNNIDNNSEEVELILWGESCFGACDLCDIEGLKSIGIDLIIHYGHEELPYAKPEIPTIFVHAYYKPDDERLKIIRDDIKKILNTYGKGHTIVATTIQFKKMLKDYNPAVILGCRANIGDKEAEDIDNILFVGTGRFHPLMLAYKFKKPVDIYNPITGELSKITDDEIKKFIKKRIGAISKLLLNPPKKIGVVLSTKKGQCRINVFNNILGILKENSINYTPILLNNISPNYLIYDVDAYIICACPRIVLDDYLNYKKPLLTPKEFEMYISKDFDYKFDEISFNDFR</sequence>
<dbReference type="InterPro" id="IPR035435">
    <property type="entry name" value="DPH1/DPH2_euk_archaea"/>
</dbReference>
<keyword evidence="10" id="KW-0004">4Fe-4S</keyword>
<evidence type="ECO:0000256" key="6">
    <source>
        <dbReference type="ARBA" id="ARBA00022723"/>
    </source>
</evidence>
<comment type="similarity">
    <text evidence="10">Belongs to the DPH1/DPH2 family.</text>
</comment>
<dbReference type="Proteomes" id="UP000009296">
    <property type="component" value="Chromosome"/>
</dbReference>
<dbReference type="SFLD" id="SFLDS00032">
    <property type="entry name" value="Radical_SAM_3-amino-3-carboxyp"/>
    <property type="match status" value="1"/>
</dbReference>
<dbReference type="Pfam" id="PF01866">
    <property type="entry name" value="Diphthamide_syn"/>
    <property type="match status" value="1"/>
</dbReference>
<evidence type="ECO:0000256" key="2">
    <source>
        <dbReference type="ARBA" id="ARBA00005156"/>
    </source>
</evidence>
<comment type="cofactor">
    <cofactor evidence="1 10">
        <name>[4Fe-4S] cluster</name>
        <dbReference type="ChEBI" id="CHEBI:49883"/>
    </cofactor>
</comment>
<evidence type="ECO:0000256" key="10">
    <source>
        <dbReference type="PIRNR" id="PIRNR004967"/>
    </source>
</evidence>
<evidence type="ECO:0000256" key="9">
    <source>
        <dbReference type="ARBA" id="ARBA00048403"/>
    </source>
</evidence>
<dbReference type="UniPathway" id="UPA00559"/>
<evidence type="ECO:0000256" key="7">
    <source>
        <dbReference type="ARBA" id="ARBA00023004"/>
    </source>
</evidence>
<dbReference type="PIRSF" id="PIRSF004967">
    <property type="entry name" value="DPH1"/>
    <property type="match status" value="1"/>
</dbReference>
<reference evidence="11" key="1">
    <citation type="submission" date="2011-05" db="EMBL/GenBank/DDBJ databases">
        <title>Complete sequence of chromosome of Methanothermococcus okinawensis IH1.</title>
        <authorList>
            <consortium name="US DOE Joint Genome Institute"/>
            <person name="Lucas S."/>
            <person name="Han J."/>
            <person name="Lapidus A."/>
            <person name="Cheng J.-F."/>
            <person name="Goodwin L."/>
            <person name="Pitluck S."/>
            <person name="Peters L."/>
            <person name="Mikhailova N."/>
            <person name="Held B."/>
            <person name="Han C."/>
            <person name="Tapia R."/>
            <person name="Land M."/>
            <person name="Hauser L."/>
            <person name="Kyrpides N."/>
            <person name="Ivanova N."/>
            <person name="Pagani I."/>
            <person name="Sieprawska-Lupa M."/>
            <person name="Takai K."/>
            <person name="Miyazaki J."/>
            <person name="Whitman W."/>
            <person name="Woyke T."/>
        </authorList>
    </citation>
    <scope>NUCLEOTIDE SEQUENCE</scope>
    <source>
        <strain evidence="11">IH1</strain>
    </source>
</reference>
<dbReference type="GO" id="GO:0090560">
    <property type="term" value="F:2-(3-amino-3-carboxypropyl)histidine synthase activity"/>
    <property type="evidence" value="ECO:0007669"/>
    <property type="project" value="UniProtKB-UniRule"/>
</dbReference>
<dbReference type="NCBIfam" id="TIGR03682">
    <property type="entry name" value="arCOG04112"/>
    <property type="match status" value="1"/>
</dbReference>
<comment type="pathway">
    <text evidence="2 10">Protein modification; peptidyl-diphthamide biosynthesis.</text>
</comment>
<keyword evidence="4 10" id="KW-0808">Transferase</keyword>
<dbReference type="PANTHER" id="PTHR10762">
    <property type="entry name" value="DIPHTHAMIDE BIOSYNTHESIS PROTEIN"/>
    <property type="match status" value="1"/>
</dbReference>
<name>F8AJN7_METOI</name>
<evidence type="ECO:0000256" key="1">
    <source>
        <dbReference type="ARBA" id="ARBA00001966"/>
    </source>
</evidence>
<dbReference type="InterPro" id="IPR042264">
    <property type="entry name" value="DPH1/DPH2_2"/>
</dbReference>
<evidence type="ECO:0000256" key="8">
    <source>
        <dbReference type="ARBA" id="ARBA00023014"/>
    </source>
</evidence>
<dbReference type="NCBIfam" id="TIGR00322">
    <property type="entry name" value="diphth2_R"/>
    <property type="match status" value="1"/>
</dbReference>
<organism evidence="11 12">
    <name type="scientific">Methanothermococcus okinawensis (strain DSM 14208 / JCM 11175 / IH1)</name>
    <dbReference type="NCBI Taxonomy" id="647113"/>
    <lineage>
        <taxon>Archaea</taxon>
        <taxon>Methanobacteriati</taxon>
        <taxon>Methanobacteriota</taxon>
        <taxon>Methanomada group</taxon>
        <taxon>Methanococci</taxon>
        <taxon>Methanococcales</taxon>
        <taxon>Methanococcaceae</taxon>
        <taxon>Methanothermococcus</taxon>
    </lineage>
</organism>
<dbReference type="InterPro" id="IPR022428">
    <property type="entry name" value="Dph2_arc"/>
</dbReference>
<evidence type="ECO:0000256" key="4">
    <source>
        <dbReference type="ARBA" id="ARBA00022679"/>
    </source>
</evidence>
<dbReference type="InterPro" id="IPR016435">
    <property type="entry name" value="DPH1/DPH2"/>
</dbReference>
<keyword evidence="7 10" id="KW-0408">Iron</keyword>
<dbReference type="eggNOG" id="arCOG04112">
    <property type="taxonomic scope" value="Archaea"/>
</dbReference>
<dbReference type="Gene3D" id="3.40.50.11850">
    <property type="entry name" value="Diphthamide synthesis DPH1/DPH2 domain 2"/>
    <property type="match status" value="1"/>
</dbReference>
<evidence type="ECO:0000313" key="12">
    <source>
        <dbReference type="Proteomes" id="UP000009296"/>
    </source>
</evidence>
<dbReference type="EC" id="2.5.1.108" evidence="3 10"/>
<dbReference type="STRING" id="647113.Metok_1263"/>
<keyword evidence="12" id="KW-1185">Reference proteome</keyword>
<comment type="catalytic activity">
    <reaction evidence="9 10">
        <text>L-histidyl-[translation elongation factor 2] + S-adenosyl-L-methionine = 2-[(3S)-amino-3-carboxypropyl]-L-histidyl-[translation elongation factor 2] + S-methyl-5'-thioadenosine + H(+)</text>
        <dbReference type="Rhea" id="RHEA:36783"/>
        <dbReference type="Rhea" id="RHEA-COMP:9748"/>
        <dbReference type="Rhea" id="RHEA-COMP:9749"/>
        <dbReference type="ChEBI" id="CHEBI:15378"/>
        <dbReference type="ChEBI" id="CHEBI:17509"/>
        <dbReference type="ChEBI" id="CHEBI:29979"/>
        <dbReference type="ChEBI" id="CHEBI:59789"/>
        <dbReference type="ChEBI" id="CHEBI:73995"/>
        <dbReference type="EC" id="2.5.1.108"/>
    </reaction>
</comment>
<dbReference type="Gene3D" id="3.40.50.11840">
    <property type="entry name" value="Diphthamide synthesis DPH1/DPH2 domain 1"/>
    <property type="match status" value="1"/>
</dbReference>
<gene>
    <name evidence="11" type="ordered locus">Metok_1263</name>
</gene>
<dbReference type="GO" id="GO:0046872">
    <property type="term" value="F:metal ion binding"/>
    <property type="evidence" value="ECO:0007669"/>
    <property type="project" value="UniProtKB-KW"/>
</dbReference>
<evidence type="ECO:0000313" key="11">
    <source>
        <dbReference type="EMBL" id="AEH07231.1"/>
    </source>
</evidence>
<dbReference type="GO" id="GO:0051539">
    <property type="term" value="F:4 iron, 4 sulfur cluster binding"/>
    <property type="evidence" value="ECO:0007669"/>
    <property type="project" value="UniProtKB-UniRule"/>
</dbReference>
<dbReference type="InterPro" id="IPR042265">
    <property type="entry name" value="DPH1/DPH2_3"/>
</dbReference>
<keyword evidence="6 10" id="KW-0479">Metal-binding</keyword>
<dbReference type="Gene3D" id="3.40.50.11860">
    <property type="entry name" value="Diphthamide synthesis DPH1/DPH2 domain 3"/>
    <property type="match status" value="1"/>
</dbReference>
<dbReference type="AlphaFoldDB" id="F8AJN7"/>
<evidence type="ECO:0000256" key="3">
    <source>
        <dbReference type="ARBA" id="ARBA00012221"/>
    </source>
</evidence>
<dbReference type="HOGENOM" id="CLU_037146_0_0_2"/>
<dbReference type="PANTHER" id="PTHR10762:SF1">
    <property type="entry name" value="2-(3-AMINO-3-CARBOXYPROPYL)HISTIDINE SYNTHASE SUBUNIT 1"/>
    <property type="match status" value="1"/>
</dbReference>
<keyword evidence="5 10" id="KW-0949">S-adenosyl-L-methionine</keyword>
<dbReference type="InterPro" id="IPR042263">
    <property type="entry name" value="DPH1/DPH2_1"/>
</dbReference>
<dbReference type="EMBL" id="CP002792">
    <property type="protein sequence ID" value="AEH07231.1"/>
    <property type="molecule type" value="Genomic_DNA"/>
</dbReference>
<dbReference type="KEGG" id="mok:Metok_1263"/>
<keyword evidence="8 10" id="KW-0411">Iron-sulfur</keyword>
<protein>
    <recommendedName>
        <fullName evidence="3 10">2-(3-amino-3-carboxypropyl)histidine synthase</fullName>
        <ecNumber evidence="3 10">2.5.1.108</ecNumber>
    </recommendedName>
</protein>
<comment type="function">
    <text evidence="10">Catalyzes the first step of diphthamide biosynthesis, i.e. the transfer of the 3-amino-3-carboxypropyl group from S-adenosyl-L-methionine (SAM) to the C2 position of the imidazole ring of the target histidine residue in translation elongation factor 2 (EF-2).</text>
</comment>
<dbReference type="GO" id="GO:0017183">
    <property type="term" value="P:protein histidyl modification to diphthamide"/>
    <property type="evidence" value="ECO:0007669"/>
    <property type="project" value="UniProtKB-UniRule"/>
</dbReference>
<proteinExistence type="inferred from homology"/>